<comment type="caution">
    <text evidence="2">The sequence shown here is derived from an EMBL/GenBank/DDBJ whole genome shotgun (WGS) entry which is preliminary data.</text>
</comment>
<keyword evidence="3" id="KW-1185">Reference proteome</keyword>
<dbReference type="EMBL" id="JBAKFJ010000001">
    <property type="protein sequence ID" value="MEX0386441.1"/>
    <property type="molecule type" value="Genomic_DNA"/>
</dbReference>
<dbReference type="Proteomes" id="UP001556653">
    <property type="component" value="Unassembled WGS sequence"/>
</dbReference>
<feature type="transmembrane region" description="Helical" evidence="1">
    <location>
        <begin position="38"/>
        <end position="57"/>
    </location>
</feature>
<organism evidence="2 3">
    <name type="scientific">Spiribacter onubensis</name>
    <dbReference type="NCBI Taxonomy" id="3122420"/>
    <lineage>
        <taxon>Bacteria</taxon>
        <taxon>Pseudomonadati</taxon>
        <taxon>Pseudomonadota</taxon>
        <taxon>Gammaproteobacteria</taxon>
        <taxon>Chromatiales</taxon>
        <taxon>Ectothiorhodospiraceae</taxon>
        <taxon>Spiribacter</taxon>
    </lineage>
</organism>
<evidence type="ECO:0008006" key="4">
    <source>
        <dbReference type="Google" id="ProtNLM"/>
    </source>
</evidence>
<gene>
    <name evidence="2" type="ORF">V6X64_05440</name>
</gene>
<accession>A0ABV3S8I0</accession>
<dbReference type="RefSeq" id="WP_367966914.1">
    <property type="nucleotide sequence ID" value="NZ_JBAKFJ010000001.1"/>
</dbReference>
<keyword evidence="1" id="KW-1133">Transmembrane helix</keyword>
<evidence type="ECO:0000313" key="3">
    <source>
        <dbReference type="Proteomes" id="UP001556653"/>
    </source>
</evidence>
<sequence length="64" mass="7388">MPKPSATNESVSLFLLGVGLVLFVSPLTIWWLDRTPSWYLPFVAWFGFILIIALCIGRRRRHDL</sequence>
<evidence type="ECO:0000256" key="1">
    <source>
        <dbReference type="SAM" id="Phobius"/>
    </source>
</evidence>
<feature type="transmembrane region" description="Helical" evidence="1">
    <location>
        <begin position="12"/>
        <end position="32"/>
    </location>
</feature>
<protein>
    <recommendedName>
        <fullName evidence="4">UTP--glucose-1-phosphate uridylyltransferase</fullName>
    </recommendedName>
</protein>
<reference evidence="2 3" key="1">
    <citation type="submission" date="2024-02" db="EMBL/GenBank/DDBJ databases">
        <title>New especies of Spiribacter isolated from saline water.</title>
        <authorList>
            <person name="Leon M.J."/>
            <person name="De La Haba R."/>
            <person name="Sanchez-Porro C."/>
            <person name="Ventosa A."/>
        </authorList>
    </citation>
    <scope>NUCLEOTIDE SEQUENCE [LARGE SCALE GENOMIC DNA]</scope>
    <source>
        <strain evidence="3">ag22IC4-227</strain>
    </source>
</reference>
<keyword evidence="1" id="KW-0812">Transmembrane</keyword>
<keyword evidence="1" id="KW-0472">Membrane</keyword>
<proteinExistence type="predicted"/>
<name>A0ABV3S8I0_9GAMM</name>
<evidence type="ECO:0000313" key="2">
    <source>
        <dbReference type="EMBL" id="MEX0386441.1"/>
    </source>
</evidence>